<feature type="active site" description="Proton acceptor" evidence="11">
    <location>
        <position position="372"/>
    </location>
</feature>
<evidence type="ECO:0000256" key="13">
    <source>
        <dbReference type="RuleBase" id="RU000672"/>
    </source>
</evidence>
<dbReference type="PROSITE" id="PS01164">
    <property type="entry name" value="COPPER_AMINE_OXID_1"/>
    <property type="match status" value="1"/>
</dbReference>
<evidence type="ECO:0000259" key="16">
    <source>
        <dbReference type="Pfam" id="PF02728"/>
    </source>
</evidence>
<feature type="modified residue" description="2',4',5'-topaquinone" evidence="12">
    <location>
        <position position="457"/>
    </location>
</feature>
<dbReference type="Proteomes" id="UP000054477">
    <property type="component" value="Unassembled WGS sequence"/>
</dbReference>
<reference evidence="17 18" key="1">
    <citation type="submission" date="2014-04" db="EMBL/GenBank/DDBJ databases">
        <authorList>
            <consortium name="DOE Joint Genome Institute"/>
            <person name="Kuo A."/>
            <person name="Kohler A."/>
            <person name="Nagy L.G."/>
            <person name="Floudas D."/>
            <person name="Copeland A."/>
            <person name="Barry K.W."/>
            <person name="Cichocki N."/>
            <person name="Veneault-Fourrey C."/>
            <person name="LaButti K."/>
            <person name="Lindquist E.A."/>
            <person name="Lipzen A."/>
            <person name="Lundell T."/>
            <person name="Morin E."/>
            <person name="Murat C."/>
            <person name="Sun H."/>
            <person name="Tunlid A."/>
            <person name="Henrissat B."/>
            <person name="Grigoriev I.V."/>
            <person name="Hibbett D.S."/>
            <person name="Martin F."/>
            <person name="Nordberg H.P."/>
            <person name="Cantor M.N."/>
            <person name="Hua S.X."/>
        </authorList>
    </citation>
    <scope>NUCLEOTIDE SEQUENCE [LARGE SCALE GENOMIC DNA]</scope>
    <source>
        <strain evidence="17 18">LaAM-08-1</strain>
    </source>
</reference>
<dbReference type="InterPro" id="IPR000269">
    <property type="entry name" value="Cu_amine_oxidase"/>
</dbReference>
<dbReference type="Gene3D" id="3.10.450.40">
    <property type="match status" value="2"/>
</dbReference>
<comment type="subunit">
    <text evidence="5">Homodimer.</text>
</comment>
<dbReference type="GO" id="GO:0005507">
    <property type="term" value="F:copper ion binding"/>
    <property type="evidence" value="ECO:0007669"/>
    <property type="project" value="InterPro"/>
</dbReference>
<comment type="cofactor">
    <cofactor evidence="13">
        <name>Cu cation</name>
        <dbReference type="ChEBI" id="CHEBI:23378"/>
    </cofactor>
    <text evidence="13">Contains 1 topaquinone per subunit.</text>
</comment>
<dbReference type="AlphaFoldDB" id="A0A0C9XBC4"/>
<accession>A0A0C9XBC4</accession>
<keyword evidence="10" id="KW-0464">Manganese</keyword>
<feature type="active site" description="Schiff-base intermediate with substrate; via topaquinone" evidence="11">
    <location>
        <position position="457"/>
    </location>
</feature>
<gene>
    <name evidence="17" type="ORF">K443DRAFT_536129</name>
</gene>
<evidence type="ECO:0000256" key="6">
    <source>
        <dbReference type="ARBA" id="ARBA00022723"/>
    </source>
</evidence>
<evidence type="ECO:0000256" key="5">
    <source>
        <dbReference type="ARBA" id="ARBA00011738"/>
    </source>
</evidence>
<evidence type="ECO:0000256" key="10">
    <source>
        <dbReference type="ARBA" id="ARBA00023211"/>
    </source>
</evidence>
<name>A0A0C9XBC4_9AGAR</name>
<comment type="cofactor">
    <cofactor evidence="1">
        <name>Cu cation</name>
        <dbReference type="ChEBI" id="CHEBI:23378"/>
    </cofactor>
</comment>
<evidence type="ECO:0000256" key="9">
    <source>
        <dbReference type="ARBA" id="ARBA00023008"/>
    </source>
</evidence>
<comment type="similarity">
    <text evidence="4 13">Belongs to the copper/topaquinone oxidase family.</text>
</comment>
<comment type="cofactor">
    <cofactor evidence="3">
        <name>Zn(2+)</name>
        <dbReference type="ChEBI" id="CHEBI:29105"/>
    </cofactor>
</comment>
<proteinExistence type="inferred from homology"/>
<dbReference type="EC" id="1.4.3.-" evidence="13"/>
<evidence type="ECO:0000313" key="17">
    <source>
        <dbReference type="EMBL" id="KIK02221.1"/>
    </source>
</evidence>
<dbReference type="GO" id="GO:0048038">
    <property type="term" value="F:quinone binding"/>
    <property type="evidence" value="ECO:0007669"/>
    <property type="project" value="InterPro"/>
</dbReference>
<dbReference type="OrthoDB" id="5379943at2759"/>
<dbReference type="Pfam" id="PF02728">
    <property type="entry name" value="Cu_amine_oxidN3"/>
    <property type="match status" value="1"/>
</dbReference>
<dbReference type="PANTHER" id="PTHR10638:SF86">
    <property type="entry name" value="COPPER AMINE OXIDASE 1-RELATED"/>
    <property type="match status" value="1"/>
</dbReference>
<feature type="compositionally biased region" description="Polar residues" evidence="14">
    <location>
        <begin position="726"/>
        <end position="744"/>
    </location>
</feature>
<evidence type="ECO:0000256" key="2">
    <source>
        <dbReference type="ARBA" id="ARBA00001936"/>
    </source>
</evidence>
<keyword evidence="18" id="KW-1185">Reference proteome</keyword>
<keyword evidence="6 13" id="KW-0479">Metal-binding</keyword>
<feature type="region of interest" description="Disordered" evidence="14">
    <location>
        <begin position="710"/>
        <end position="744"/>
    </location>
</feature>
<comment type="cofactor">
    <cofactor evidence="2">
        <name>Mn(2+)</name>
        <dbReference type="ChEBI" id="CHEBI:29035"/>
    </cofactor>
</comment>
<feature type="domain" description="Copper amine oxidase catalytic" evidence="15">
    <location>
        <begin position="295"/>
        <end position="713"/>
    </location>
</feature>
<evidence type="ECO:0000256" key="7">
    <source>
        <dbReference type="ARBA" id="ARBA00022772"/>
    </source>
</evidence>
<dbReference type="InterPro" id="IPR036460">
    <property type="entry name" value="Cu_amine_oxidase_C_sf"/>
</dbReference>
<evidence type="ECO:0000256" key="11">
    <source>
        <dbReference type="PIRSR" id="PIRSR600269-50"/>
    </source>
</evidence>
<dbReference type="HOGENOM" id="CLU_011500_3_2_1"/>
<dbReference type="InterPro" id="IPR049948">
    <property type="entry name" value="Cu_Am_ox_TPQ-bd"/>
</dbReference>
<reference evidence="18" key="2">
    <citation type="submission" date="2015-01" db="EMBL/GenBank/DDBJ databases">
        <title>Evolutionary Origins and Diversification of the Mycorrhizal Mutualists.</title>
        <authorList>
            <consortium name="DOE Joint Genome Institute"/>
            <consortium name="Mycorrhizal Genomics Consortium"/>
            <person name="Kohler A."/>
            <person name="Kuo A."/>
            <person name="Nagy L.G."/>
            <person name="Floudas D."/>
            <person name="Copeland A."/>
            <person name="Barry K.W."/>
            <person name="Cichocki N."/>
            <person name="Veneault-Fourrey C."/>
            <person name="LaButti K."/>
            <person name="Lindquist E.A."/>
            <person name="Lipzen A."/>
            <person name="Lundell T."/>
            <person name="Morin E."/>
            <person name="Murat C."/>
            <person name="Riley R."/>
            <person name="Ohm R."/>
            <person name="Sun H."/>
            <person name="Tunlid A."/>
            <person name="Henrissat B."/>
            <person name="Grigoriev I.V."/>
            <person name="Hibbett D.S."/>
            <person name="Martin F."/>
        </authorList>
    </citation>
    <scope>NUCLEOTIDE SEQUENCE [LARGE SCALE GENOMIC DNA]</scope>
    <source>
        <strain evidence="18">LaAM-08-1</strain>
    </source>
</reference>
<comment type="PTM">
    <text evidence="12 13">Topaquinone (TPQ) is generated by copper-dependent autoxidation of a specific tyrosyl residue.</text>
</comment>
<dbReference type="PANTHER" id="PTHR10638">
    <property type="entry name" value="COPPER AMINE OXIDASE"/>
    <property type="match status" value="1"/>
</dbReference>
<dbReference type="SUPFAM" id="SSF49998">
    <property type="entry name" value="Amine oxidase catalytic domain"/>
    <property type="match status" value="1"/>
</dbReference>
<evidence type="ECO:0000313" key="18">
    <source>
        <dbReference type="Proteomes" id="UP000054477"/>
    </source>
</evidence>
<dbReference type="GO" id="GO:0008131">
    <property type="term" value="F:primary methylamine oxidase activity"/>
    <property type="evidence" value="ECO:0007669"/>
    <property type="project" value="InterPro"/>
</dbReference>
<evidence type="ECO:0000259" key="15">
    <source>
        <dbReference type="Pfam" id="PF01179"/>
    </source>
</evidence>
<dbReference type="InterPro" id="IPR015798">
    <property type="entry name" value="Cu_amine_oxidase_C"/>
</dbReference>
<dbReference type="Gene3D" id="2.70.98.20">
    <property type="entry name" value="Copper amine oxidase, catalytic domain"/>
    <property type="match status" value="1"/>
</dbReference>
<dbReference type="EMBL" id="KN838595">
    <property type="protein sequence ID" value="KIK02221.1"/>
    <property type="molecule type" value="Genomic_DNA"/>
</dbReference>
<keyword evidence="9 13" id="KW-0186">Copper</keyword>
<evidence type="ECO:0000256" key="14">
    <source>
        <dbReference type="SAM" id="MobiDB-lite"/>
    </source>
</evidence>
<sequence>MAPDGPVITGTPTTIQSLLSKHLPKDFNHPLDPLTPNEIPAITLAFRHYIAAKTEIKAIKFITCSLLPAPKRAVLAHLGIPLTPGGKLEEPIPIVRKAEVDFIDVVNGRSYNAILSWSDQAWNVDILTLLPKEAHSQISPEELAVCEVVVRNDPKVQALAKQVGILPEQIFCDGWSIGYDERFPQSRRVQQALMFARFSQHDNLYAHPMDFIPIVDVHKEECLHIDFPPHYVRTPEGVIKLSADSTTPPSINADALGASGRERIPPPRRAWDFLPDLMADTEEGGYTPRTDVKPLHVVQPEGVSFKIDGHVLEWQNWKMHVAFSHREGIALSTITYNDHGVVRPIMYRLSLAEMVVPYGAPEHPHPRKFAFDSGEYGMGTMANELSLGCDCLGQMHYMPGSYVANDGSAVVIKNAICIHEEDAGVLWKHSDYRPGGRSHTVRRRRLVISMVCTLANYEYIWNFFFFQDASIEFEIRLTGALQTYVASNGEPSPHGTLVAPNINAHYHQHMFSIRVDPMIDGLNNTLIESDIMPLPDEPTKSAANFAGNGFVSVDKVIEKEAGRAYDYTKERRWRIVNSAKKHYSSGRDVGYTLGVKGGATPMMVRDDGWAAVRAAFLKNTVWVCRDIEGEGGKWGSERMWPSGKYVPQTRDEPKDSIGEWVKGELPVVDEDILVYLTVGTTHTPRPEDWPVMPVEQLSVSFKPTSFFKSNPSMDVPGTRDPLSTPAFRSSTPSNSNGTWGCSCQ</sequence>
<feature type="domain" description="Copper amine oxidase N3-terminal" evidence="16">
    <location>
        <begin position="139"/>
        <end position="229"/>
    </location>
</feature>
<evidence type="ECO:0000256" key="8">
    <source>
        <dbReference type="ARBA" id="ARBA00023002"/>
    </source>
</evidence>
<protein>
    <recommendedName>
        <fullName evidence="13">Amine oxidase</fullName>
        <ecNumber evidence="13">1.4.3.-</ecNumber>
    </recommendedName>
</protein>
<evidence type="ECO:0000256" key="4">
    <source>
        <dbReference type="ARBA" id="ARBA00007983"/>
    </source>
</evidence>
<dbReference type="Pfam" id="PF01179">
    <property type="entry name" value="Cu_amine_oxid"/>
    <property type="match status" value="1"/>
</dbReference>
<dbReference type="SUPFAM" id="SSF54416">
    <property type="entry name" value="Amine oxidase N-terminal region"/>
    <property type="match status" value="2"/>
</dbReference>
<evidence type="ECO:0000256" key="12">
    <source>
        <dbReference type="PIRSR" id="PIRSR600269-51"/>
    </source>
</evidence>
<dbReference type="GO" id="GO:0009308">
    <property type="term" value="P:amine metabolic process"/>
    <property type="evidence" value="ECO:0007669"/>
    <property type="project" value="UniProtKB-UniRule"/>
</dbReference>
<keyword evidence="8 13" id="KW-0560">Oxidoreductase</keyword>
<dbReference type="STRING" id="1095629.A0A0C9XBC4"/>
<keyword evidence="7 11" id="KW-0801">TPQ</keyword>
<dbReference type="InterPro" id="IPR016182">
    <property type="entry name" value="Cu_amine_oxidase_N-reg"/>
</dbReference>
<evidence type="ECO:0000256" key="1">
    <source>
        <dbReference type="ARBA" id="ARBA00001935"/>
    </source>
</evidence>
<dbReference type="InterPro" id="IPR015802">
    <property type="entry name" value="Cu_amine_oxidase_N3"/>
</dbReference>
<evidence type="ECO:0000256" key="3">
    <source>
        <dbReference type="ARBA" id="ARBA00001947"/>
    </source>
</evidence>
<organism evidence="17 18">
    <name type="scientific">Laccaria amethystina LaAM-08-1</name>
    <dbReference type="NCBI Taxonomy" id="1095629"/>
    <lineage>
        <taxon>Eukaryota</taxon>
        <taxon>Fungi</taxon>
        <taxon>Dikarya</taxon>
        <taxon>Basidiomycota</taxon>
        <taxon>Agaricomycotina</taxon>
        <taxon>Agaricomycetes</taxon>
        <taxon>Agaricomycetidae</taxon>
        <taxon>Agaricales</taxon>
        <taxon>Agaricineae</taxon>
        <taxon>Hydnangiaceae</taxon>
        <taxon>Laccaria</taxon>
    </lineage>
</organism>